<keyword evidence="7" id="KW-0460">Magnesium</keyword>
<dbReference type="GO" id="GO:0036424">
    <property type="term" value="F:L-phosphoserine phosphatase activity"/>
    <property type="evidence" value="ECO:0007669"/>
    <property type="project" value="TreeGrafter"/>
</dbReference>
<dbReference type="Gene3D" id="3.40.50.1000">
    <property type="entry name" value="HAD superfamily/HAD-like"/>
    <property type="match status" value="1"/>
</dbReference>
<sequence>MNDPTSLAVGRREETALPNRTAPEGPLFRVLLDFDGTLVEANVAMALVERFCPDGPAIAREVDLALHEGRMTLRQAWAWEVRLLPAGRQEEMIEFVRRGIRLRAGAHQLLDLLRRSRVPTTVVSGGLDFFIRPVLEREGFSLPILADMIVPSTDGSWKVTHPYGHSTCRLCGICKAKIAAAGTAHLPTVFVGDGSTDRFAAEVATVVFARSRLKDYCGRNMIPHFGFDDLEPVAEKIAQWLSGQEPFPAYRPTGRGSSDCPISSAIARSLPYPV</sequence>
<dbReference type="SUPFAM" id="SSF56784">
    <property type="entry name" value="HAD-like"/>
    <property type="match status" value="1"/>
</dbReference>
<dbReference type="InterPro" id="IPR023214">
    <property type="entry name" value="HAD_sf"/>
</dbReference>
<dbReference type="PANTHER" id="PTHR43344:SF2">
    <property type="entry name" value="PHOSPHOSERINE PHOSPHATASE"/>
    <property type="match status" value="1"/>
</dbReference>
<comment type="cofactor">
    <cofactor evidence="1">
        <name>Mg(2+)</name>
        <dbReference type="ChEBI" id="CHEBI:18420"/>
    </cofactor>
</comment>
<dbReference type="EC" id="3.1.3.3" evidence="3"/>
<evidence type="ECO:0000256" key="1">
    <source>
        <dbReference type="ARBA" id="ARBA00001946"/>
    </source>
</evidence>
<evidence type="ECO:0000256" key="6">
    <source>
        <dbReference type="ARBA" id="ARBA00022801"/>
    </source>
</evidence>
<organism evidence="9">
    <name type="scientific">mine drainage metagenome</name>
    <dbReference type="NCBI Taxonomy" id="410659"/>
    <lineage>
        <taxon>unclassified sequences</taxon>
        <taxon>metagenomes</taxon>
        <taxon>ecological metagenomes</taxon>
    </lineage>
</organism>
<evidence type="ECO:0000256" key="3">
    <source>
        <dbReference type="ARBA" id="ARBA00012640"/>
    </source>
</evidence>
<dbReference type="GO" id="GO:0006564">
    <property type="term" value="P:L-serine biosynthetic process"/>
    <property type="evidence" value="ECO:0007669"/>
    <property type="project" value="UniProtKB-KW"/>
</dbReference>
<evidence type="ECO:0000256" key="4">
    <source>
        <dbReference type="ARBA" id="ARBA00022605"/>
    </source>
</evidence>
<keyword evidence="6" id="KW-0378">Hydrolase</keyword>
<dbReference type="InterPro" id="IPR050582">
    <property type="entry name" value="HAD-like_SerB"/>
</dbReference>
<keyword evidence="4" id="KW-0028">Amino-acid biosynthesis</keyword>
<evidence type="ECO:0000313" key="9">
    <source>
        <dbReference type="EMBL" id="EQD53740.1"/>
    </source>
</evidence>
<dbReference type="Gene3D" id="3.90.1470.20">
    <property type="match status" value="1"/>
</dbReference>
<evidence type="ECO:0000256" key="7">
    <source>
        <dbReference type="ARBA" id="ARBA00022842"/>
    </source>
</evidence>
<evidence type="ECO:0000256" key="8">
    <source>
        <dbReference type="ARBA" id="ARBA00023299"/>
    </source>
</evidence>
<evidence type="ECO:0000256" key="2">
    <source>
        <dbReference type="ARBA" id="ARBA00005135"/>
    </source>
</evidence>
<dbReference type="GO" id="GO:0000287">
    <property type="term" value="F:magnesium ion binding"/>
    <property type="evidence" value="ECO:0007669"/>
    <property type="project" value="TreeGrafter"/>
</dbReference>
<gene>
    <name evidence="9" type="ORF">B1B_10058</name>
</gene>
<comment type="caution">
    <text evidence="9">The sequence shown here is derived from an EMBL/GenBank/DDBJ whole genome shotgun (WGS) entry which is preliminary data.</text>
</comment>
<dbReference type="InterPro" id="IPR036412">
    <property type="entry name" value="HAD-like_sf"/>
</dbReference>
<reference evidence="9" key="1">
    <citation type="submission" date="2013-08" db="EMBL/GenBank/DDBJ databases">
        <authorList>
            <person name="Mendez C."/>
            <person name="Richter M."/>
            <person name="Ferrer M."/>
            <person name="Sanchez J."/>
        </authorList>
    </citation>
    <scope>NUCLEOTIDE SEQUENCE</scope>
</reference>
<keyword evidence="8" id="KW-0718">Serine biosynthesis</keyword>
<dbReference type="Pfam" id="PF12710">
    <property type="entry name" value="HAD"/>
    <property type="match status" value="1"/>
</dbReference>
<proteinExistence type="predicted"/>
<dbReference type="AlphaFoldDB" id="T1BHX2"/>
<dbReference type="NCBIfam" id="TIGR01488">
    <property type="entry name" value="HAD-SF-IB"/>
    <property type="match status" value="1"/>
</dbReference>
<protein>
    <recommendedName>
        <fullName evidence="3">phosphoserine phosphatase</fullName>
        <ecNumber evidence="3">3.1.3.3</ecNumber>
    </recommendedName>
</protein>
<name>T1BHX2_9ZZZZ</name>
<reference evidence="9" key="2">
    <citation type="journal article" date="2014" name="ISME J.">
        <title>Microbial stratification in low pH oxic and suboxic macroscopic growths along an acid mine drainage.</title>
        <authorList>
            <person name="Mendez-Garcia C."/>
            <person name="Mesa V."/>
            <person name="Sprenger R.R."/>
            <person name="Richter M."/>
            <person name="Diez M.S."/>
            <person name="Solano J."/>
            <person name="Bargiela R."/>
            <person name="Golyshina O.V."/>
            <person name="Manteca A."/>
            <person name="Ramos J.L."/>
            <person name="Gallego J.R."/>
            <person name="Llorente I."/>
            <person name="Martins Dos Santos V.A."/>
            <person name="Jensen O.N."/>
            <person name="Pelaez A.I."/>
            <person name="Sanchez J."/>
            <person name="Ferrer M."/>
        </authorList>
    </citation>
    <scope>NUCLEOTIDE SEQUENCE</scope>
</reference>
<accession>T1BHX2</accession>
<evidence type="ECO:0000256" key="5">
    <source>
        <dbReference type="ARBA" id="ARBA00022723"/>
    </source>
</evidence>
<comment type="pathway">
    <text evidence="2">Amino-acid biosynthesis; L-serine biosynthesis; L-serine from 3-phospho-D-glycerate: step 3/3.</text>
</comment>
<dbReference type="GO" id="GO:0005737">
    <property type="term" value="C:cytoplasm"/>
    <property type="evidence" value="ECO:0007669"/>
    <property type="project" value="TreeGrafter"/>
</dbReference>
<keyword evidence="5" id="KW-0479">Metal-binding</keyword>
<dbReference type="EMBL" id="AUZY01006628">
    <property type="protein sequence ID" value="EQD53740.1"/>
    <property type="molecule type" value="Genomic_DNA"/>
</dbReference>
<dbReference type="PANTHER" id="PTHR43344">
    <property type="entry name" value="PHOSPHOSERINE PHOSPHATASE"/>
    <property type="match status" value="1"/>
</dbReference>